<dbReference type="Pfam" id="PF00126">
    <property type="entry name" value="HTH_1"/>
    <property type="match status" value="1"/>
</dbReference>
<accession>A0ABU8JF46</accession>
<keyword evidence="4" id="KW-0804">Transcription</keyword>
<dbReference type="Gene3D" id="1.10.10.10">
    <property type="entry name" value="Winged helix-like DNA-binding domain superfamily/Winged helix DNA-binding domain"/>
    <property type="match status" value="1"/>
</dbReference>
<dbReference type="PROSITE" id="PS50931">
    <property type="entry name" value="HTH_LYSR"/>
    <property type="match status" value="1"/>
</dbReference>
<evidence type="ECO:0000313" key="6">
    <source>
        <dbReference type="EMBL" id="MEI7037677.1"/>
    </source>
</evidence>
<gene>
    <name evidence="6" type="ORF">WAT24_12985</name>
</gene>
<comment type="similarity">
    <text evidence="1">Belongs to the LysR transcriptional regulatory family.</text>
</comment>
<dbReference type="Gene3D" id="3.40.190.10">
    <property type="entry name" value="Periplasmic binding protein-like II"/>
    <property type="match status" value="2"/>
</dbReference>
<reference evidence="6 7" key="1">
    <citation type="journal article" date="2014" name="Int. J. Syst. Evol. Microbiol.">
        <title>Fulvimonas yonginensis sp. nov., isolated from greenhouse soil, and emended description of the genus Fulvimonas.</title>
        <authorList>
            <person name="Ahn J.H."/>
            <person name="Kim S.J."/>
            <person name="Weon H.Y."/>
            <person name="Hong S.B."/>
            <person name="Seok S.J."/>
            <person name="Kwon S.W."/>
        </authorList>
    </citation>
    <scope>NUCLEOTIDE SEQUENCE [LARGE SCALE GENOMIC DNA]</scope>
    <source>
        <strain evidence="6 7">KACC 16952</strain>
    </source>
</reference>
<evidence type="ECO:0000313" key="7">
    <source>
        <dbReference type="Proteomes" id="UP001381174"/>
    </source>
</evidence>
<dbReference type="InterPro" id="IPR005119">
    <property type="entry name" value="LysR_subst-bd"/>
</dbReference>
<dbReference type="PRINTS" id="PR00039">
    <property type="entry name" value="HTHLYSR"/>
</dbReference>
<keyword evidence="3" id="KW-0238">DNA-binding</keyword>
<sequence>MDFELRYLPAFRAVCETGSLRAAAQSLHRTEQAVSYQLRRLEERLGTPLFDRQAGRLTPNARGLRLLDFCRGMHRDWSRVRDALDAAADDAPLRIAAVSGFGRYVLLPLFRDGPLAGTPLRMHYPTAPEVARSVAAGHADLGFVHCPQPPGRLVQEPVAQEEIVAIGSPGTAIPEPGDLQARAFVTYDESDYVFATWFAQVCGTAVPSLHATAHFEELEEVLAWVAAGRGVSIVPADCALAAAGRGEIAVLRWPERRCRNAIHALHDPSTPLPSAALDLLRALRERRLSDA</sequence>
<organism evidence="6 7">
    <name type="scientific">Fulvimonas yonginensis</name>
    <dbReference type="NCBI Taxonomy" id="1495200"/>
    <lineage>
        <taxon>Bacteria</taxon>
        <taxon>Pseudomonadati</taxon>
        <taxon>Pseudomonadota</taxon>
        <taxon>Gammaproteobacteria</taxon>
        <taxon>Lysobacterales</taxon>
        <taxon>Rhodanobacteraceae</taxon>
        <taxon>Fulvimonas</taxon>
    </lineage>
</organism>
<dbReference type="PANTHER" id="PTHR30346">
    <property type="entry name" value="TRANSCRIPTIONAL DUAL REGULATOR HCAR-RELATED"/>
    <property type="match status" value="1"/>
</dbReference>
<dbReference type="InterPro" id="IPR000847">
    <property type="entry name" value="LysR_HTH_N"/>
</dbReference>
<protein>
    <submittedName>
        <fullName evidence="6">LysR family transcriptional regulator</fullName>
    </submittedName>
</protein>
<dbReference type="SUPFAM" id="SSF53850">
    <property type="entry name" value="Periplasmic binding protein-like II"/>
    <property type="match status" value="1"/>
</dbReference>
<dbReference type="RefSeq" id="WP_336808314.1">
    <property type="nucleotide sequence ID" value="NZ_JBBBNY010000010.1"/>
</dbReference>
<dbReference type="CDD" id="cd05466">
    <property type="entry name" value="PBP2_LTTR_substrate"/>
    <property type="match status" value="1"/>
</dbReference>
<dbReference type="PANTHER" id="PTHR30346:SF28">
    <property type="entry name" value="HTH-TYPE TRANSCRIPTIONAL REGULATOR CYNR"/>
    <property type="match status" value="1"/>
</dbReference>
<dbReference type="EMBL" id="JBBBNY010000010">
    <property type="protein sequence ID" value="MEI7037677.1"/>
    <property type="molecule type" value="Genomic_DNA"/>
</dbReference>
<keyword evidence="2" id="KW-0805">Transcription regulation</keyword>
<dbReference type="SUPFAM" id="SSF46785">
    <property type="entry name" value="Winged helix' DNA-binding domain"/>
    <property type="match status" value="1"/>
</dbReference>
<feature type="domain" description="HTH lysR-type" evidence="5">
    <location>
        <begin position="1"/>
        <end position="60"/>
    </location>
</feature>
<keyword evidence="7" id="KW-1185">Reference proteome</keyword>
<evidence type="ECO:0000256" key="3">
    <source>
        <dbReference type="ARBA" id="ARBA00023125"/>
    </source>
</evidence>
<evidence type="ECO:0000256" key="2">
    <source>
        <dbReference type="ARBA" id="ARBA00023015"/>
    </source>
</evidence>
<proteinExistence type="inferred from homology"/>
<dbReference type="InterPro" id="IPR036390">
    <property type="entry name" value="WH_DNA-bd_sf"/>
</dbReference>
<comment type="caution">
    <text evidence="6">The sequence shown here is derived from an EMBL/GenBank/DDBJ whole genome shotgun (WGS) entry which is preliminary data.</text>
</comment>
<dbReference type="InterPro" id="IPR036388">
    <property type="entry name" value="WH-like_DNA-bd_sf"/>
</dbReference>
<evidence type="ECO:0000259" key="5">
    <source>
        <dbReference type="PROSITE" id="PS50931"/>
    </source>
</evidence>
<evidence type="ECO:0000256" key="4">
    <source>
        <dbReference type="ARBA" id="ARBA00023163"/>
    </source>
</evidence>
<evidence type="ECO:0000256" key="1">
    <source>
        <dbReference type="ARBA" id="ARBA00009437"/>
    </source>
</evidence>
<name>A0ABU8JF46_9GAMM</name>
<dbReference type="Pfam" id="PF03466">
    <property type="entry name" value="LysR_substrate"/>
    <property type="match status" value="1"/>
</dbReference>
<dbReference type="Proteomes" id="UP001381174">
    <property type="component" value="Unassembled WGS sequence"/>
</dbReference>